<dbReference type="FunFam" id="1.10.630.10:FF:000036">
    <property type="entry name" value="CYtochrome P450 family"/>
    <property type="match status" value="1"/>
</dbReference>
<dbReference type="Pfam" id="PF00067">
    <property type="entry name" value="p450"/>
    <property type="match status" value="1"/>
</dbReference>
<dbReference type="PANTHER" id="PTHR24300">
    <property type="entry name" value="CYTOCHROME P450 508A4-RELATED"/>
    <property type="match status" value="1"/>
</dbReference>
<keyword evidence="11" id="KW-1185">Reference proteome</keyword>
<evidence type="ECO:0000256" key="8">
    <source>
        <dbReference type="RuleBase" id="RU000461"/>
    </source>
</evidence>
<evidence type="ECO:0000313" key="10">
    <source>
        <dbReference type="EMBL" id="KAI1712518.1"/>
    </source>
</evidence>
<feature type="binding site" description="axial binding residue" evidence="7">
    <location>
        <position position="500"/>
    </location>
    <ligand>
        <name>heme</name>
        <dbReference type="ChEBI" id="CHEBI:30413"/>
    </ligand>
    <ligandPart>
        <name>Fe</name>
        <dbReference type="ChEBI" id="CHEBI:18248"/>
    </ligandPart>
</feature>
<proteinExistence type="inferred from homology"/>
<dbReference type="PROSITE" id="PS00086">
    <property type="entry name" value="CYTOCHROME_P450"/>
    <property type="match status" value="1"/>
</dbReference>
<name>A0AAD4N3J7_9BILA</name>
<dbReference type="InterPro" id="IPR002401">
    <property type="entry name" value="Cyt_P450_E_grp-I"/>
</dbReference>
<accession>A0AAD4N3J7</accession>
<dbReference type="GO" id="GO:0020037">
    <property type="term" value="F:heme binding"/>
    <property type="evidence" value="ECO:0007669"/>
    <property type="project" value="InterPro"/>
</dbReference>
<keyword evidence="4 8" id="KW-0560">Oxidoreductase</keyword>
<dbReference type="GO" id="GO:0006805">
    <property type="term" value="P:xenobiotic metabolic process"/>
    <property type="evidence" value="ECO:0007669"/>
    <property type="project" value="TreeGrafter"/>
</dbReference>
<evidence type="ECO:0000256" key="3">
    <source>
        <dbReference type="ARBA" id="ARBA00022723"/>
    </source>
</evidence>
<dbReference type="GO" id="GO:0005737">
    <property type="term" value="C:cytoplasm"/>
    <property type="evidence" value="ECO:0007669"/>
    <property type="project" value="TreeGrafter"/>
</dbReference>
<keyword evidence="7 8" id="KW-0349">Heme</keyword>
<dbReference type="EMBL" id="JAKKPZ010000018">
    <property type="protein sequence ID" value="KAI1712518.1"/>
    <property type="molecule type" value="Genomic_DNA"/>
</dbReference>
<evidence type="ECO:0000256" key="2">
    <source>
        <dbReference type="ARBA" id="ARBA00010617"/>
    </source>
</evidence>
<dbReference type="GO" id="GO:0006082">
    <property type="term" value="P:organic acid metabolic process"/>
    <property type="evidence" value="ECO:0007669"/>
    <property type="project" value="TreeGrafter"/>
</dbReference>
<dbReference type="SUPFAM" id="SSF48264">
    <property type="entry name" value="Cytochrome P450"/>
    <property type="match status" value="1"/>
</dbReference>
<keyword evidence="6 8" id="KW-0503">Monooxygenase</keyword>
<evidence type="ECO:0000256" key="9">
    <source>
        <dbReference type="SAM" id="Coils"/>
    </source>
</evidence>
<evidence type="ECO:0000256" key="6">
    <source>
        <dbReference type="ARBA" id="ARBA00023033"/>
    </source>
</evidence>
<organism evidence="10 11">
    <name type="scientific">Ditylenchus destructor</name>
    <dbReference type="NCBI Taxonomy" id="166010"/>
    <lineage>
        <taxon>Eukaryota</taxon>
        <taxon>Metazoa</taxon>
        <taxon>Ecdysozoa</taxon>
        <taxon>Nematoda</taxon>
        <taxon>Chromadorea</taxon>
        <taxon>Rhabditida</taxon>
        <taxon>Tylenchina</taxon>
        <taxon>Tylenchomorpha</taxon>
        <taxon>Sphaerularioidea</taxon>
        <taxon>Anguinidae</taxon>
        <taxon>Anguininae</taxon>
        <taxon>Ditylenchus</taxon>
    </lineage>
</organism>
<dbReference type="PRINTS" id="PR00385">
    <property type="entry name" value="P450"/>
</dbReference>
<keyword evidence="9" id="KW-0175">Coiled coil</keyword>
<comment type="similarity">
    <text evidence="2 8">Belongs to the cytochrome P450 family.</text>
</comment>
<dbReference type="InterPro" id="IPR050182">
    <property type="entry name" value="Cytochrome_P450_fam2"/>
</dbReference>
<comment type="caution">
    <text evidence="10">The sequence shown here is derived from an EMBL/GenBank/DDBJ whole genome shotgun (WGS) entry which is preliminary data.</text>
</comment>
<dbReference type="GO" id="GO:0005506">
    <property type="term" value="F:iron ion binding"/>
    <property type="evidence" value="ECO:0007669"/>
    <property type="project" value="InterPro"/>
</dbReference>
<protein>
    <submittedName>
        <fullName evidence="10">Cytochrome p450 domain-containing protein</fullName>
    </submittedName>
</protein>
<reference evidence="10" key="1">
    <citation type="submission" date="2022-01" db="EMBL/GenBank/DDBJ databases">
        <title>Genome Sequence Resource for Two Populations of Ditylenchus destructor, the Migratory Endoparasitic Phytonematode.</title>
        <authorList>
            <person name="Zhang H."/>
            <person name="Lin R."/>
            <person name="Xie B."/>
        </authorList>
    </citation>
    <scope>NUCLEOTIDE SEQUENCE</scope>
    <source>
        <strain evidence="10">BazhouSP</strain>
    </source>
</reference>
<dbReference type="Proteomes" id="UP001201812">
    <property type="component" value="Unassembled WGS sequence"/>
</dbReference>
<sequence length="560" mass="64664">MGRKKKESDVMPFDLFDMENAEELMAKQQRALDKKLRELEEINQEFNRRLNIDPKTDHISKLIEEYKNKFGPTPWPLFGNSFDLDKKYSPGYGAFQKWSKKFGPVYTFWIGEIPIVAVTDYEVIKQTFIKDGDAYAGRDFLNAGFEALKDFSGGIHGVVRTQGDEWRHLRRFSTQVLKNLGMGKSTMETKILTEVKSLVDCVKKDIHDGKKEHDIIPLIDVGVGSVITQMMFGYRFHEDSRSEFFRLKETMIDEVVMASGIFCKMVLVMPWLRNFPIFSTAFRKFDANIGEQFAFFDQQISNQIMKCAELKSKPGELFPPPDNFVEAFLRHIDANNNEEMTGESKYFSIPALRNLCFELYGAGQETTSNTLNFVMLYMILNEDCQCKMQEELDRIIPEDRMILTTDKPKLPYTNAVIHECQRLCNLVPQNLPHRTTRDVEICGQKIEEGTRIVPQISSVLYDEKIFPEPHKFMPERFLDSDGQLKKCEELIPFSIGKRQCMGESLARMELFLFTANIFNKFHITMLDPASPPTAEKISGLTVRPKDYTCTIEERKKPIGT</sequence>
<dbReference type="InterPro" id="IPR017972">
    <property type="entry name" value="Cyt_P450_CS"/>
</dbReference>
<dbReference type="CDD" id="cd20617">
    <property type="entry name" value="CYP1_2-like"/>
    <property type="match status" value="1"/>
</dbReference>
<dbReference type="InterPro" id="IPR036396">
    <property type="entry name" value="Cyt_P450_sf"/>
</dbReference>
<evidence type="ECO:0000256" key="5">
    <source>
        <dbReference type="ARBA" id="ARBA00023004"/>
    </source>
</evidence>
<evidence type="ECO:0000256" key="1">
    <source>
        <dbReference type="ARBA" id="ARBA00001971"/>
    </source>
</evidence>
<dbReference type="Gene3D" id="1.10.630.10">
    <property type="entry name" value="Cytochrome P450"/>
    <property type="match status" value="1"/>
</dbReference>
<comment type="cofactor">
    <cofactor evidence="1 7">
        <name>heme</name>
        <dbReference type="ChEBI" id="CHEBI:30413"/>
    </cofactor>
</comment>
<dbReference type="InterPro" id="IPR001128">
    <property type="entry name" value="Cyt_P450"/>
</dbReference>
<dbReference type="PANTHER" id="PTHR24300:SF369">
    <property type="entry name" value="CYTOCHROME P450 FAMILY"/>
    <property type="match status" value="1"/>
</dbReference>
<evidence type="ECO:0000313" key="11">
    <source>
        <dbReference type="Proteomes" id="UP001201812"/>
    </source>
</evidence>
<evidence type="ECO:0000256" key="7">
    <source>
        <dbReference type="PIRSR" id="PIRSR602401-1"/>
    </source>
</evidence>
<dbReference type="PRINTS" id="PR00463">
    <property type="entry name" value="EP450I"/>
</dbReference>
<gene>
    <name evidence="10" type="ORF">DdX_09608</name>
</gene>
<feature type="coiled-coil region" evidence="9">
    <location>
        <begin position="18"/>
        <end position="49"/>
    </location>
</feature>
<keyword evidence="5 7" id="KW-0408">Iron</keyword>
<dbReference type="AlphaFoldDB" id="A0AAD4N3J7"/>
<dbReference type="GO" id="GO:0016712">
    <property type="term" value="F:oxidoreductase activity, acting on paired donors, with incorporation or reduction of molecular oxygen, reduced flavin or flavoprotein as one donor, and incorporation of one atom of oxygen"/>
    <property type="evidence" value="ECO:0007669"/>
    <property type="project" value="TreeGrafter"/>
</dbReference>
<evidence type="ECO:0000256" key="4">
    <source>
        <dbReference type="ARBA" id="ARBA00023002"/>
    </source>
</evidence>
<keyword evidence="3 7" id="KW-0479">Metal-binding</keyword>